<protein>
    <submittedName>
        <fullName evidence="5">Uncharacterized protein</fullName>
    </submittedName>
</protein>
<sequence>MCAIHLHTSFHQSVSLFVSARGMLGMPPALSEDLVTLRIAGKAYDITSAVTSARRMSEMLPSHARSLIELATSSTKSLEMSSKCLWQAAEKANAGFMVEFFATADDQITVQTCIEYKGRNQETPFLVACRLGHVQCVTILMHYGANVHAVDRHGNTGLHHACRQGHVALVQLLVGHVPVWLQNSSRLSALDLCRQQLRLRRRNVHMARCLECLENRVKLFEGWIELSEATVGSMLTGLRVLQAWNLRYVVVYDVGSNSHVDVAVYSIAHELRPLIPTTVYVVPILQEMLLNEEPKLLQPRPCTFALHGAPRRKDMFVGATQKIEFAAANPQDWGRWATFFSVTLKDLKGDVSALTAASDNARHHSQHASIPDRPPTPPCGTPLLRPWGLDNTVET</sequence>
<dbReference type="SMART" id="SM00248">
    <property type="entry name" value="ANK"/>
    <property type="match status" value="2"/>
</dbReference>
<dbReference type="AlphaFoldDB" id="A0A024U5I9"/>
<evidence type="ECO:0000256" key="1">
    <source>
        <dbReference type="ARBA" id="ARBA00022737"/>
    </source>
</evidence>
<dbReference type="GeneID" id="20084440"/>
<dbReference type="EMBL" id="KI913964">
    <property type="protein sequence ID" value="ETW00868.1"/>
    <property type="molecule type" value="Genomic_DNA"/>
</dbReference>
<dbReference type="STRING" id="157072.A0A024U5I9"/>
<dbReference type="PANTHER" id="PTHR24171">
    <property type="entry name" value="ANKYRIN REPEAT DOMAIN-CONTAINING PROTEIN 39-RELATED"/>
    <property type="match status" value="1"/>
</dbReference>
<dbReference type="VEuPathDB" id="FungiDB:H310_07390"/>
<accession>A0A024U5I9</accession>
<evidence type="ECO:0000313" key="5">
    <source>
        <dbReference type="EMBL" id="ETW00868.1"/>
    </source>
</evidence>
<dbReference type="PROSITE" id="PS50297">
    <property type="entry name" value="ANK_REP_REGION"/>
    <property type="match status" value="2"/>
</dbReference>
<dbReference type="PROSITE" id="PS50088">
    <property type="entry name" value="ANK_REPEAT"/>
    <property type="match status" value="2"/>
</dbReference>
<feature type="repeat" description="ANK" evidence="3">
    <location>
        <begin position="153"/>
        <end position="174"/>
    </location>
</feature>
<feature type="repeat" description="ANK" evidence="3">
    <location>
        <begin position="120"/>
        <end position="152"/>
    </location>
</feature>
<dbReference type="Gene3D" id="1.25.40.20">
    <property type="entry name" value="Ankyrin repeat-containing domain"/>
    <property type="match status" value="1"/>
</dbReference>
<dbReference type="InterPro" id="IPR036770">
    <property type="entry name" value="Ankyrin_rpt-contain_sf"/>
</dbReference>
<dbReference type="PANTHER" id="PTHR24171:SF8">
    <property type="entry name" value="BRCA1-ASSOCIATED RING DOMAIN PROTEIN 1"/>
    <property type="match status" value="1"/>
</dbReference>
<keyword evidence="2 3" id="KW-0040">ANK repeat</keyword>
<dbReference type="OrthoDB" id="1711136at2759"/>
<dbReference type="eggNOG" id="KOG4177">
    <property type="taxonomic scope" value="Eukaryota"/>
</dbReference>
<proteinExistence type="predicted"/>
<evidence type="ECO:0000256" key="3">
    <source>
        <dbReference type="PROSITE-ProRule" id="PRU00023"/>
    </source>
</evidence>
<dbReference type="Pfam" id="PF12796">
    <property type="entry name" value="Ank_2"/>
    <property type="match status" value="1"/>
</dbReference>
<dbReference type="SUPFAM" id="SSF48403">
    <property type="entry name" value="Ankyrin repeat"/>
    <property type="match status" value="1"/>
</dbReference>
<reference evidence="5" key="1">
    <citation type="submission" date="2013-12" db="EMBL/GenBank/DDBJ databases">
        <title>The Genome Sequence of Aphanomyces invadans NJM9701.</title>
        <authorList>
            <consortium name="The Broad Institute Genomics Platform"/>
            <person name="Russ C."/>
            <person name="Tyler B."/>
            <person name="van West P."/>
            <person name="Dieguez-Uribeondo J."/>
            <person name="Young S.K."/>
            <person name="Zeng Q."/>
            <person name="Gargeya S."/>
            <person name="Fitzgerald M."/>
            <person name="Abouelleil A."/>
            <person name="Alvarado L."/>
            <person name="Chapman S.B."/>
            <person name="Gainer-Dewar J."/>
            <person name="Goldberg J."/>
            <person name="Griggs A."/>
            <person name="Gujja S."/>
            <person name="Hansen M."/>
            <person name="Howarth C."/>
            <person name="Imamovic A."/>
            <person name="Ireland A."/>
            <person name="Larimer J."/>
            <person name="McCowan C."/>
            <person name="Murphy C."/>
            <person name="Pearson M."/>
            <person name="Poon T.W."/>
            <person name="Priest M."/>
            <person name="Roberts A."/>
            <person name="Saif S."/>
            <person name="Shea T."/>
            <person name="Sykes S."/>
            <person name="Wortman J."/>
            <person name="Nusbaum C."/>
            <person name="Birren B."/>
        </authorList>
    </citation>
    <scope>NUCLEOTIDE SEQUENCE [LARGE SCALE GENOMIC DNA]</scope>
    <source>
        <strain evidence="5">NJM9701</strain>
    </source>
</reference>
<feature type="region of interest" description="Disordered" evidence="4">
    <location>
        <begin position="359"/>
        <end position="395"/>
    </location>
</feature>
<organism evidence="5">
    <name type="scientific">Aphanomyces invadans</name>
    <dbReference type="NCBI Taxonomy" id="157072"/>
    <lineage>
        <taxon>Eukaryota</taxon>
        <taxon>Sar</taxon>
        <taxon>Stramenopiles</taxon>
        <taxon>Oomycota</taxon>
        <taxon>Saprolegniomycetes</taxon>
        <taxon>Saprolegniales</taxon>
        <taxon>Verrucalvaceae</taxon>
        <taxon>Aphanomyces</taxon>
    </lineage>
</organism>
<dbReference type="GO" id="GO:0085020">
    <property type="term" value="P:protein K6-linked ubiquitination"/>
    <property type="evidence" value="ECO:0007669"/>
    <property type="project" value="TreeGrafter"/>
</dbReference>
<evidence type="ECO:0000256" key="4">
    <source>
        <dbReference type="SAM" id="MobiDB-lite"/>
    </source>
</evidence>
<name>A0A024U5I9_9STRA</name>
<keyword evidence="1" id="KW-0677">Repeat</keyword>
<dbReference type="RefSeq" id="XP_008871003.1">
    <property type="nucleotide sequence ID" value="XM_008872781.1"/>
</dbReference>
<evidence type="ECO:0000256" key="2">
    <source>
        <dbReference type="ARBA" id="ARBA00023043"/>
    </source>
</evidence>
<dbReference type="GO" id="GO:0004842">
    <property type="term" value="F:ubiquitin-protein transferase activity"/>
    <property type="evidence" value="ECO:0007669"/>
    <property type="project" value="TreeGrafter"/>
</dbReference>
<dbReference type="InterPro" id="IPR002110">
    <property type="entry name" value="Ankyrin_rpt"/>
</dbReference>
<gene>
    <name evidence="5" type="ORF">H310_07390</name>
</gene>